<dbReference type="PANTHER" id="PTHR44520:SF2">
    <property type="entry name" value="RESPONSE REGULATOR RCP1"/>
    <property type="match status" value="1"/>
</dbReference>
<dbReference type="Gene3D" id="3.40.50.2300">
    <property type="match status" value="1"/>
</dbReference>
<proteinExistence type="predicted"/>
<dbReference type="SUPFAM" id="SSF52172">
    <property type="entry name" value="CheY-like"/>
    <property type="match status" value="1"/>
</dbReference>
<keyword evidence="4" id="KW-1185">Reference proteome</keyword>
<dbReference type="Pfam" id="PF00072">
    <property type="entry name" value="Response_reg"/>
    <property type="match status" value="1"/>
</dbReference>
<evidence type="ECO:0000313" key="3">
    <source>
        <dbReference type="EMBL" id="GIJ59235.1"/>
    </source>
</evidence>
<name>A0A8J3ZCK2_9ACTN</name>
<reference evidence="3" key="1">
    <citation type="submission" date="2021-01" db="EMBL/GenBank/DDBJ databases">
        <title>Whole genome shotgun sequence of Virgisporangium aurantiacum NBRC 16421.</title>
        <authorList>
            <person name="Komaki H."/>
            <person name="Tamura T."/>
        </authorList>
    </citation>
    <scope>NUCLEOTIDE SEQUENCE</scope>
    <source>
        <strain evidence="3">NBRC 16421</strain>
    </source>
</reference>
<dbReference type="AlphaFoldDB" id="A0A8J3ZCK2"/>
<comment type="caution">
    <text evidence="3">The sequence shown here is derived from an EMBL/GenBank/DDBJ whole genome shotgun (WGS) entry which is preliminary data.</text>
</comment>
<dbReference type="Proteomes" id="UP000612585">
    <property type="component" value="Unassembled WGS sequence"/>
</dbReference>
<evidence type="ECO:0000313" key="4">
    <source>
        <dbReference type="Proteomes" id="UP000612585"/>
    </source>
</evidence>
<dbReference type="GO" id="GO:0000160">
    <property type="term" value="P:phosphorelay signal transduction system"/>
    <property type="evidence" value="ECO:0007669"/>
    <property type="project" value="InterPro"/>
</dbReference>
<dbReference type="InterPro" id="IPR011006">
    <property type="entry name" value="CheY-like_superfamily"/>
</dbReference>
<gene>
    <name evidence="3" type="ORF">Vau01_067510</name>
</gene>
<dbReference type="InterPro" id="IPR001789">
    <property type="entry name" value="Sig_transdc_resp-reg_receiver"/>
</dbReference>
<dbReference type="PROSITE" id="PS50110">
    <property type="entry name" value="RESPONSE_REGULATORY"/>
    <property type="match status" value="1"/>
</dbReference>
<dbReference type="CDD" id="cd17557">
    <property type="entry name" value="REC_Rcp-like"/>
    <property type="match status" value="1"/>
</dbReference>
<evidence type="ECO:0000256" key="1">
    <source>
        <dbReference type="PROSITE-ProRule" id="PRU00169"/>
    </source>
</evidence>
<sequence length="150" mass="16305">MNMSQPLRVLLVEDDVADVALVTDAFASQDLASDLHHVADGVEALAFLRREDPYPDAPRPDLILLDLNMPRVDGRQVLAEIKADDSLKAIPVVVFTTSAAADDVVTSYGAHANAYVTKPIDLDDFERALAEIRGFWGRTVTLPHDPPTGT</sequence>
<protein>
    <submittedName>
        <fullName evidence="3">Two-component system response regulator</fullName>
    </submittedName>
</protein>
<accession>A0A8J3ZCK2</accession>
<evidence type="ECO:0000259" key="2">
    <source>
        <dbReference type="PROSITE" id="PS50110"/>
    </source>
</evidence>
<organism evidence="3 4">
    <name type="scientific">Virgisporangium aurantiacum</name>
    <dbReference type="NCBI Taxonomy" id="175570"/>
    <lineage>
        <taxon>Bacteria</taxon>
        <taxon>Bacillati</taxon>
        <taxon>Actinomycetota</taxon>
        <taxon>Actinomycetes</taxon>
        <taxon>Micromonosporales</taxon>
        <taxon>Micromonosporaceae</taxon>
        <taxon>Virgisporangium</taxon>
    </lineage>
</organism>
<dbReference type="PANTHER" id="PTHR44520">
    <property type="entry name" value="RESPONSE REGULATOR RCP1-RELATED"/>
    <property type="match status" value="1"/>
</dbReference>
<feature type="domain" description="Response regulatory" evidence="2">
    <location>
        <begin position="8"/>
        <end position="133"/>
    </location>
</feature>
<feature type="modified residue" description="4-aspartylphosphate" evidence="1">
    <location>
        <position position="66"/>
    </location>
</feature>
<dbReference type="InterPro" id="IPR052893">
    <property type="entry name" value="TCS_response_regulator"/>
</dbReference>
<dbReference type="EMBL" id="BOPG01000045">
    <property type="protein sequence ID" value="GIJ59235.1"/>
    <property type="molecule type" value="Genomic_DNA"/>
</dbReference>
<dbReference type="SMART" id="SM00448">
    <property type="entry name" value="REC"/>
    <property type="match status" value="1"/>
</dbReference>
<keyword evidence="1" id="KW-0597">Phosphoprotein</keyword>